<comment type="caution">
    <text evidence="2">The sequence shown here is derived from an EMBL/GenBank/DDBJ whole genome shotgun (WGS) entry which is preliminary data.</text>
</comment>
<feature type="compositionally biased region" description="Polar residues" evidence="1">
    <location>
        <begin position="16"/>
        <end position="45"/>
    </location>
</feature>
<sequence>MLTAPSSSPAPPATTRTHSSLMPPTYSTATISRTATPISRATSVELQPSSEEIQVTGPASISVQSEYYFLNGFSTIT</sequence>
<evidence type="ECO:0000256" key="1">
    <source>
        <dbReference type="SAM" id="MobiDB-lite"/>
    </source>
</evidence>
<dbReference type="Proteomes" id="UP000287651">
    <property type="component" value="Unassembled WGS sequence"/>
</dbReference>
<evidence type="ECO:0000313" key="3">
    <source>
        <dbReference type="Proteomes" id="UP000287651"/>
    </source>
</evidence>
<feature type="region of interest" description="Disordered" evidence="1">
    <location>
        <begin position="1"/>
        <end position="45"/>
    </location>
</feature>
<organism evidence="2 3">
    <name type="scientific">Ensete ventricosum</name>
    <name type="common">Abyssinian banana</name>
    <name type="synonym">Musa ensete</name>
    <dbReference type="NCBI Taxonomy" id="4639"/>
    <lineage>
        <taxon>Eukaryota</taxon>
        <taxon>Viridiplantae</taxon>
        <taxon>Streptophyta</taxon>
        <taxon>Embryophyta</taxon>
        <taxon>Tracheophyta</taxon>
        <taxon>Spermatophyta</taxon>
        <taxon>Magnoliopsida</taxon>
        <taxon>Liliopsida</taxon>
        <taxon>Zingiberales</taxon>
        <taxon>Musaceae</taxon>
        <taxon>Ensete</taxon>
    </lineage>
</organism>
<gene>
    <name evidence="2" type="ORF">B296_00023611</name>
</gene>
<dbReference type="EMBL" id="AMZH03001123">
    <property type="protein sequence ID" value="RRT80518.1"/>
    <property type="molecule type" value="Genomic_DNA"/>
</dbReference>
<dbReference type="AlphaFoldDB" id="A0A427AW96"/>
<proteinExistence type="predicted"/>
<name>A0A427AW96_ENSVE</name>
<reference evidence="2 3" key="1">
    <citation type="journal article" date="2014" name="Agronomy (Basel)">
        <title>A Draft Genome Sequence for Ensete ventricosum, the Drought-Tolerant Tree Against Hunger.</title>
        <authorList>
            <person name="Harrison J."/>
            <person name="Moore K.A."/>
            <person name="Paszkiewicz K."/>
            <person name="Jones T."/>
            <person name="Grant M."/>
            <person name="Ambacheew D."/>
            <person name="Muzemil S."/>
            <person name="Studholme D.J."/>
        </authorList>
    </citation>
    <scope>NUCLEOTIDE SEQUENCE [LARGE SCALE GENOMIC DNA]</scope>
</reference>
<accession>A0A427AW96</accession>
<evidence type="ECO:0000313" key="2">
    <source>
        <dbReference type="EMBL" id="RRT80518.1"/>
    </source>
</evidence>
<protein>
    <submittedName>
        <fullName evidence="2">Uncharacterized protein</fullName>
    </submittedName>
</protein>